<evidence type="ECO:0000313" key="2">
    <source>
        <dbReference type="EMBL" id="KAF4679739.1"/>
    </source>
</evidence>
<comment type="caution">
    <text evidence="2">The sequence shown here is derived from an EMBL/GenBank/DDBJ whole genome shotgun (WGS) entry which is preliminary data.</text>
</comment>
<dbReference type="Proteomes" id="UP000541610">
    <property type="component" value="Unassembled WGS sequence"/>
</dbReference>
<gene>
    <name evidence="2" type="ORF">FOZ60_014565</name>
</gene>
<proteinExistence type="predicted"/>
<feature type="non-terminal residue" evidence="2">
    <location>
        <position position="1"/>
    </location>
</feature>
<sequence>CQETVAGERASGRGGAPNTEEAKAEYARFRACAQAIGQRDLFTGKTRRCSCGYHDEPEPSAPENPLPPPIGHIASEVPDGRGSLDPDEATILSKAENPFMKAAMSIPDDEPGLPAASSQSGWSSCPHYQRKAWQKIFKAAGRTYLSYQECQWVYPPRPKLSSVPDPDLLALKGLFVFNPDPSTFVCPGCDQRGVMNRRGFGTLKNFISSGFRGFGPAILRNSFIANTPKFKGCTLRVEGYAIRRVAESKASTLPRDGSALVADGKLPVRVGRYFVGGDSNLARLDETLRQEDYVAFMRAARDYRRWVSVWRRSVVGRPQGVQLKPWLSLDAYHQSVFFSVSQIRELFLEISENRRAYVKGCLVQQQKPDCGQVLRIDAKYIHSSTTGIPRVHISATNESGMLIPHILVDTEKASDSESMVDSIHN</sequence>
<reference evidence="2 3" key="1">
    <citation type="submission" date="2020-04" db="EMBL/GenBank/DDBJ databases">
        <title>Perkinsus olseni comparative genomics.</title>
        <authorList>
            <person name="Bogema D.R."/>
        </authorList>
    </citation>
    <scope>NUCLEOTIDE SEQUENCE [LARGE SCALE GENOMIC DNA]</scope>
    <source>
        <strain evidence="2">00978-12</strain>
    </source>
</reference>
<protein>
    <submittedName>
        <fullName evidence="2">Uncharacterized protein</fullName>
    </submittedName>
</protein>
<evidence type="ECO:0000313" key="3">
    <source>
        <dbReference type="Proteomes" id="UP000541610"/>
    </source>
</evidence>
<feature type="region of interest" description="Disordered" evidence="1">
    <location>
        <begin position="1"/>
        <end position="22"/>
    </location>
</feature>
<accession>A0A7J6N738</accession>
<evidence type="ECO:0000256" key="1">
    <source>
        <dbReference type="SAM" id="MobiDB-lite"/>
    </source>
</evidence>
<dbReference type="EMBL" id="JABANP010000695">
    <property type="protein sequence ID" value="KAF4679739.1"/>
    <property type="molecule type" value="Genomic_DNA"/>
</dbReference>
<name>A0A7J6N738_PEROL</name>
<organism evidence="2 3">
    <name type="scientific">Perkinsus olseni</name>
    <name type="common">Perkinsus atlanticus</name>
    <dbReference type="NCBI Taxonomy" id="32597"/>
    <lineage>
        <taxon>Eukaryota</taxon>
        <taxon>Sar</taxon>
        <taxon>Alveolata</taxon>
        <taxon>Perkinsozoa</taxon>
        <taxon>Perkinsea</taxon>
        <taxon>Perkinsida</taxon>
        <taxon>Perkinsidae</taxon>
        <taxon>Perkinsus</taxon>
    </lineage>
</organism>
<dbReference type="AlphaFoldDB" id="A0A7J6N738"/>